<organism evidence="2 3">
    <name type="scientific">Acinetobacter rudis</name>
    <dbReference type="NCBI Taxonomy" id="632955"/>
    <lineage>
        <taxon>Bacteria</taxon>
        <taxon>Pseudomonadati</taxon>
        <taxon>Pseudomonadota</taxon>
        <taxon>Gammaproteobacteria</taxon>
        <taxon>Moraxellales</taxon>
        <taxon>Moraxellaceae</taxon>
        <taxon>Acinetobacter</taxon>
    </lineage>
</organism>
<keyword evidence="2" id="KW-0645">Protease</keyword>
<dbReference type="InterPro" id="IPR013230">
    <property type="entry name" value="Peptidase_M15A_C"/>
</dbReference>
<dbReference type="InterPro" id="IPR009045">
    <property type="entry name" value="Zn_M74/Hedgehog-like"/>
</dbReference>
<gene>
    <name evidence="2" type="ORF">RFH47_14110</name>
</gene>
<dbReference type="PROSITE" id="PS51257">
    <property type="entry name" value="PROKAR_LIPOPROTEIN"/>
    <property type="match status" value="1"/>
</dbReference>
<name>A0AAW8J9K0_9GAMM</name>
<feature type="domain" description="Peptidase M15A C-terminal" evidence="1">
    <location>
        <begin position="110"/>
        <end position="180"/>
    </location>
</feature>
<evidence type="ECO:0000259" key="1">
    <source>
        <dbReference type="Pfam" id="PF08291"/>
    </source>
</evidence>
<reference evidence="2" key="1">
    <citation type="submission" date="2023-08" db="EMBL/GenBank/DDBJ databases">
        <title>Emergence of clinically-relevant ST2 carbapenem-resistant Acinetobacter baumannii strains in hospital sewages in Zhejiang, East of China.</title>
        <authorList>
            <person name="Kaichao C."/>
            <person name="Zhang R."/>
        </authorList>
    </citation>
    <scope>NUCLEOTIDE SEQUENCE</scope>
    <source>
        <strain evidence="2">M-RB-37</strain>
    </source>
</reference>
<sequence>MKRTFALFLVLFTVACSQRNIGQQTTSIHFSNTPKQNLTQPYQEQGNSIVKIAPDDYISWISHPTQQQKVQKYKAFLHQHALDNIVPDFELFQTARDWQKCNTPAYEIPPQELWGNIIPTLNILKQLRDDGIINDFTVSSVYRNDHLNRCAGGAGASKHVLNAAMDFRIGSTHPTQLQRQEIEQNKNKLCKFWREKGLMLNMGLGIYASGQIHIDSSGYRHWGADHKQQSSPCNSIT</sequence>
<dbReference type="AlphaFoldDB" id="A0AAW8J9K0"/>
<dbReference type="Pfam" id="PF08291">
    <property type="entry name" value="Peptidase_M15_3"/>
    <property type="match status" value="1"/>
</dbReference>
<keyword evidence="2" id="KW-0378">Hydrolase</keyword>
<proteinExistence type="predicted"/>
<dbReference type="Gene3D" id="3.30.1380.10">
    <property type="match status" value="1"/>
</dbReference>
<dbReference type="RefSeq" id="WP_308981963.1">
    <property type="nucleotide sequence ID" value="NZ_JAVIDL010000036.1"/>
</dbReference>
<comment type="caution">
    <text evidence="2">The sequence shown here is derived from an EMBL/GenBank/DDBJ whole genome shotgun (WGS) entry which is preliminary data.</text>
</comment>
<accession>A0AAW8J9K0</accession>
<dbReference type="SUPFAM" id="SSF55166">
    <property type="entry name" value="Hedgehog/DD-peptidase"/>
    <property type="match status" value="1"/>
</dbReference>
<dbReference type="EMBL" id="JAVIDL010000036">
    <property type="protein sequence ID" value="MDQ8936856.1"/>
    <property type="molecule type" value="Genomic_DNA"/>
</dbReference>
<keyword evidence="2" id="KW-0121">Carboxypeptidase</keyword>
<evidence type="ECO:0000313" key="3">
    <source>
        <dbReference type="Proteomes" id="UP001243844"/>
    </source>
</evidence>
<protein>
    <submittedName>
        <fullName evidence="2">D-Ala-D-Ala carboxypeptidase family metallohydrolase</fullName>
    </submittedName>
</protein>
<dbReference type="Proteomes" id="UP001243844">
    <property type="component" value="Unassembled WGS sequence"/>
</dbReference>
<evidence type="ECO:0000313" key="2">
    <source>
        <dbReference type="EMBL" id="MDQ8936856.1"/>
    </source>
</evidence>
<dbReference type="GO" id="GO:0004180">
    <property type="term" value="F:carboxypeptidase activity"/>
    <property type="evidence" value="ECO:0007669"/>
    <property type="project" value="UniProtKB-KW"/>
</dbReference>